<dbReference type="InterPro" id="IPR053729">
    <property type="entry name" value="MAD2L1BP_domain_sf"/>
</dbReference>
<dbReference type="PANTHER" id="PTHR15681">
    <property type="entry name" value="MAD2L1-BINDING PROTEIN"/>
    <property type="match status" value="1"/>
</dbReference>
<dbReference type="Gene3D" id="3.30.900.20">
    <property type="match status" value="1"/>
</dbReference>
<dbReference type="GO" id="GO:0005634">
    <property type="term" value="C:nucleus"/>
    <property type="evidence" value="ECO:0007669"/>
    <property type="project" value="InterPro"/>
</dbReference>
<dbReference type="EMBL" id="JARGEI010000011">
    <property type="protein sequence ID" value="KAJ8723959.1"/>
    <property type="molecule type" value="Genomic_DNA"/>
</dbReference>
<evidence type="ECO:0000313" key="1">
    <source>
        <dbReference type="EMBL" id="KAJ8723959.1"/>
    </source>
</evidence>
<dbReference type="GO" id="GO:0007096">
    <property type="term" value="P:regulation of exit from mitosis"/>
    <property type="evidence" value="ECO:0007669"/>
    <property type="project" value="InterPro"/>
</dbReference>
<reference evidence="1" key="1">
    <citation type="submission" date="2023-03" db="EMBL/GenBank/DDBJ databases">
        <title>Chromosome-level genomes of two armyworms, Mythimna separata and Mythimna loreyi, provide insights into the biosynthesis and reception of sex pheromones.</title>
        <authorList>
            <person name="Zhao H."/>
        </authorList>
    </citation>
    <scope>NUCLEOTIDE SEQUENCE</scope>
    <source>
        <strain evidence="1">BeijingLab</strain>
        <tissue evidence="1">Pupa</tissue>
    </source>
</reference>
<proteinExistence type="predicted"/>
<dbReference type="InterPro" id="IPR009511">
    <property type="entry name" value="MAD1/Cdc20-bound-Mad2-bd"/>
</dbReference>
<dbReference type="PANTHER" id="PTHR15681:SF1">
    <property type="entry name" value="MAD2L1-BINDING PROTEIN"/>
    <property type="match status" value="1"/>
</dbReference>
<protein>
    <submittedName>
        <fullName evidence="1">Uncharacterized protein</fullName>
    </submittedName>
</protein>
<evidence type="ECO:0000313" key="2">
    <source>
        <dbReference type="Proteomes" id="UP001231518"/>
    </source>
</evidence>
<keyword evidence="2" id="KW-1185">Reference proteome</keyword>
<comment type="caution">
    <text evidence="1">The sequence shown here is derived from an EMBL/GenBank/DDBJ whole genome shotgun (WGS) entry which is preliminary data.</text>
</comment>
<organism evidence="1 2">
    <name type="scientific">Mythimna separata</name>
    <name type="common">Oriental armyworm</name>
    <name type="synonym">Pseudaletia separata</name>
    <dbReference type="NCBI Taxonomy" id="271217"/>
    <lineage>
        <taxon>Eukaryota</taxon>
        <taxon>Metazoa</taxon>
        <taxon>Ecdysozoa</taxon>
        <taxon>Arthropoda</taxon>
        <taxon>Hexapoda</taxon>
        <taxon>Insecta</taxon>
        <taxon>Pterygota</taxon>
        <taxon>Neoptera</taxon>
        <taxon>Endopterygota</taxon>
        <taxon>Lepidoptera</taxon>
        <taxon>Glossata</taxon>
        <taxon>Ditrysia</taxon>
        <taxon>Noctuoidea</taxon>
        <taxon>Noctuidae</taxon>
        <taxon>Noctuinae</taxon>
        <taxon>Hadenini</taxon>
        <taxon>Mythimna</taxon>
    </lineage>
</organism>
<dbReference type="Proteomes" id="UP001231518">
    <property type="component" value="Chromosome 20"/>
</dbReference>
<name>A0AAD7YRV7_MYTSE</name>
<gene>
    <name evidence="1" type="ORF">PYW07_007939</name>
</gene>
<sequence>MDSSNKPVILSLEIGNKLTTISCGHVMVELIKFIAYQKRQIPYPYQWLKQVVTKKKSCEDREGEHVKDSFQSERHFRIASTALENLDFILKGLQKEINGPSLPDEVCIALGATPVSLKEVYRVLLPAACHQPQCHSTQIANDQIIHRSVFRTLATSEKLSQYFYQQLQPTNLYVFIKKKLVNNQDTVLDNDNFVLSNGCRIPRNSKIVVLDLRSKTVDNLECCNEFKIFGDSGYQSLQNVQIEDSEDNEDDFHEIESTDSVQWYQSSYVMKGFKDCYINGSSITDAWLNA</sequence>
<dbReference type="Pfam" id="PF06581">
    <property type="entry name" value="p31comet"/>
    <property type="match status" value="1"/>
</dbReference>
<dbReference type="AlphaFoldDB" id="A0AAD7YRV7"/>
<accession>A0AAD7YRV7</accession>